<accession>A0A3A9XKE7</accession>
<sequence>MTQRTRTAGLLRRAAATSAALALSALATGCVPGTDQAAEPGEPSAAPTPKEALLAAVPDGTEGTFRFSGKDSSGTISGLVDPAGKGTEISTAVKDADLGFTTTISFRIVTEQTWMKVKFSNTKGLTGFPKLPDRWLRLERDRISDAESAPVYEGADVGNAGPLIEAATKVEEQDGGRYAGTIDLTSGEAAKVLADEEMAALAGKAAAVPFTAQVGPDGNLASFTMQVPAAGSQKAYEYLVQYRDYGSAPKVTAPAGSAAQDAPAAAYELLNG</sequence>
<evidence type="ECO:0000256" key="1">
    <source>
        <dbReference type="SAM" id="SignalP"/>
    </source>
</evidence>
<gene>
    <name evidence="2" type="ORF">D7044_31860</name>
</gene>
<feature type="signal peptide" evidence="1">
    <location>
        <begin position="1"/>
        <end position="27"/>
    </location>
</feature>
<feature type="chain" id="PRO_5038399136" description="LppX_LprAFG lipoprotein" evidence="1">
    <location>
        <begin position="28"/>
        <end position="272"/>
    </location>
</feature>
<reference evidence="2 3" key="1">
    <citation type="submission" date="2018-09" db="EMBL/GenBank/DDBJ databases">
        <title>Micromonospora sp. nov. MS1-9, isolated from a root of Musa sp.</title>
        <authorList>
            <person name="Kuncharoen N."/>
            <person name="Kudo T."/>
            <person name="Ohkuma M."/>
            <person name="Yuki M."/>
            <person name="Tanasupawat S."/>
        </authorList>
    </citation>
    <scope>NUCLEOTIDE SEQUENCE [LARGE SCALE GENOMIC DNA]</scope>
    <source>
        <strain evidence="2 3">MS1-9</strain>
    </source>
</reference>
<dbReference type="RefSeq" id="WP_120691102.1">
    <property type="nucleotide sequence ID" value="NZ_RAZT01000026.1"/>
</dbReference>
<dbReference type="PROSITE" id="PS51257">
    <property type="entry name" value="PROKAR_LIPOPROTEIN"/>
    <property type="match status" value="1"/>
</dbReference>
<keyword evidence="1" id="KW-0732">Signal</keyword>
<dbReference type="Gene3D" id="2.50.20.20">
    <property type="match status" value="1"/>
</dbReference>
<comment type="caution">
    <text evidence="2">The sequence shown here is derived from an EMBL/GenBank/DDBJ whole genome shotgun (WGS) entry which is preliminary data.</text>
</comment>
<organism evidence="2 3">
    <name type="scientific">Micromonospora musae</name>
    <dbReference type="NCBI Taxonomy" id="1894970"/>
    <lineage>
        <taxon>Bacteria</taxon>
        <taxon>Bacillati</taxon>
        <taxon>Actinomycetota</taxon>
        <taxon>Actinomycetes</taxon>
        <taxon>Micromonosporales</taxon>
        <taxon>Micromonosporaceae</taxon>
        <taxon>Micromonospora</taxon>
    </lineage>
</organism>
<evidence type="ECO:0000313" key="2">
    <source>
        <dbReference type="EMBL" id="RKN25073.1"/>
    </source>
</evidence>
<evidence type="ECO:0000313" key="3">
    <source>
        <dbReference type="Proteomes" id="UP000275865"/>
    </source>
</evidence>
<dbReference type="EMBL" id="RAZT01000026">
    <property type="protein sequence ID" value="RKN25073.1"/>
    <property type="molecule type" value="Genomic_DNA"/>
</dbReference>
<protein>
    <recommendedName>
        <fullName evidence="4">LppX_LprAFG lipoprotein</fullName>
    </recommendedName>
</protein>
<evidence type="ECO:0008006" key="4">
    <source>
        <dbReference type="Google" id="ProtNLM"/>
    </source>
</evidence>
<dbReference type="AlphaFoldDB" id="A0A3A9XKE7"/>
<name>A0A3A9XKE7_9ACTN</name>
<dbReference type="Proteomes" id="UP000275865">
    <property type="component" value="Unassembled WGS sequence"/>
</dbReference>
<proteinExistence type="predicted"/>